<reference evidence="1" key="1">
    <citation type="submission" date="2019-01" db="EMBL/GenBank/DDBJ databases">
        <title>Draft genome sequences of three monokaryotic isolates of the white-rot basidiomycete fungus Dichomitus squalens.</title>
        <authorList>
            <consortium name="DOE Joint Genome Institute"/>
            <person name="Lopez S.C."/>
            <person name="Andreopoulos B."/>
            <person name="Pangilinan J."/>
            <person name="Lipzen A."/>
            <person name="Riley R."/>
            <person name="Ahrendt S."/>
            <person name="Ng V."/>
            <person name="Barry K."/>
            <person name="Daum C."/>
            <person name="Grigoriev I.V."/>
            <person name="Hilden K.S."/>
            <person name="Makela M.R."/>
            <person name="de Vries R.P."/>
        </authorList>
    </citation>
    <scope>NUCLEOTIDE SEQUENCE [LARGE SCALE GENOMIC DNA]</scope>
    <source>
        <strain evidence="1">OM18370.1</strain>
    </source>
</reference>
<dbReference type="AlphaFoldDB" id="A0A4Q9M581"/>
<proteinExistence type="predicted"/>
<organism evidence="1">
    <name type="scientific">Dichomitus squalens</name>
    <dbReference type="NCBI Taxonomy" id="114155"/>
    <lineage>
        <taxon>Eukaryota</taxon>
        <taxon>Fungi</taxon>
        <taxon>Dikarya</taxon>
        <taxon>Basidiomycota</taxon>
        <taxon>Agaricomycotina</taxon>
        <taxon>Agaricomycetes</taxon>
        <taxon>Polyporales</taxon>
        <taxon>Polyporaceae</taxon>
        <taxon>Dichomitus</taxon>
    </lineage>
</organism>
<dbReference type="Proteomes" id="UP000292957">
    <property type="component" value="Unassembled WGS sequence"/>
</dbReference>
<gene>
    <name evidence="1" type="ORF">BD311DRAFT_801015</name>
</gene>
<sequence>MMARGSVPVVSQTIPTQCNQSALQCKSSNGRILHAAATLVYGLDAILALGSGIFCISRDTAC</sequence>
<evidence type="ECO:0000313" key="1">
    <source>
        <dbReference type="EMBL" id="TBU21178.1"/>
    </source>
</evidence>
<accession>A0A4Q9M581</accession>
<name>A0A4Q9M581_9APHY</name>
<protein>
    <submittedName>
        <fullName evidence="1">Uncharacterized protein</fullName>
    </submittedName>
</protein>
<dbReference type="EMBL" id="ML143686">
    <property type="protein sequence ID" value="TBU21178.1"/>
    <property type="molecule type" value="Genomic_DNA"/>
</dbReference>